<evidence type="ECO:0000256" key="8">
    <source>
        <dbReference type="SAM" id="Phobius"/>
    </source>
</evidence>
<name>A0A914BYK8_9BILA</name>
<dbReference type="GO" id="GO:0005886">
    <property type="term" value="C:plasma membrane"/>
    <property type="evidence" value="ECO:0007669"/>
    <property type="project" value="TreeGrafter"/>
</dbReference>
<feature type="binding site" evidence="6">
    <location>
        <position position="266"/>
    </location>
    <ligand>
        <name>Zn(2+)</name>
        <dbReference type="ChEBI" id="CHEBI:29105"/>
    </ligand>
</feature>
<keyword evidence="6" id="KW-0479">Metal-binding</keyword>
<dbReference type="PANTHER" id="PTHR20855">
    <property type="entry name" value="ADIPOR/PROGESTIN RECEPTOR-RELATED"/>
    <property type="match status" value="1"/>
</dbReference>
<feature type="transmembrane region" description="Helical" evidence="8">
    <location>
        <begin position="215"/>
        <end position="234"/>
    </location>
</feature>
<dbReference type="GO" id="GO:0046872">
    <property type="term" value="F:metal ion binding"/>
    <property type="evidence" value="ECO:0007669"/>
    <property type="project" value="UniProtKB-KW"/>
</dbReference>
<feature type="transmembrane region" description="Helical" evidence="8">
    <location>
        <begin position="413"/>
        <end position="430"/>
    </location>
</feature>
<feature type="binding site" evidence="6">
    <location>
        <position position="412"/>
    </location>
    <ligand>
        <name>Zn(2+)</name>
        <dbReference type="ChEBI" id="CHEBI:29105"/>
    </ligand>
</feature>
<keyword evidence="3 8" id="KW-0812">Transmembrane</keyword>
<feature type="transmembrane region" description="Helical" evidence="8">
    <location>
        <begin position="285"/>
        <end position="304"/>
    </location>
</feature>
<evidence type="ECO:0000313" key="10">
    <source>
        <dbReference type="WBParaSite" id="ACRNAN_Path_1302.g5105.t1"/>
    </source>
</evidence>
<sequence>MSSISKSQQEISKDFVTPNVNDALQQARQVLTHGSVDPGPNERLLQESTSIKVSQNKQDKIEVVIRRSTVSHQNTDDESEEFVSYSDSELYGPSVGALPRMGSQETLLGNHASHTNAKYRRKHGECWRKADLAKDETDDEAEIEVDVKEEECLTDSGGHVVMKTWEARWTAQDFHYLPDWLQDNEYLLKYHRPPLPSFAECFKSIWSLHTETGNIWTHLIGCLAFFFLAVWYLVRQETHIQLQDKLIFSFFFVGAIVCLGLSFTFHTVCCHSKQISFLFSKLDYMGISLLIIGSFIPWIYYGFYCRIEPKIAYIVMVCILGVLTIIVSLWDKFSESRFRPLRAGVFVTMGLSGLIPASHFIYTDGVRRLIDENAFYWIIAMALLYLLGALLYATRTPERFFPGKCDIMFHSHQLFHICVVCAAFAHYYGISEMAMNKLTASCPTDDLIGSHIKHSLGGRFPRFLPHNYGAGNDVF</sequence>
<keyword evidence="9" id="KW-1185">Reference proteome</keyword>
<comment type="subcellular location">
    <subcellularLocation>
        <location evidence="1">Membrane</location>
        <topology evidence="1">Multi-pass membrane protein</topology>
    </subcellularLocation>
</comment>
<organism evidence="9 10">
    <name type="scientific">Acrobeloides nanus</name>
    <dbReference type="NCBI Taxonomy" id="290746"/>
    <lineage>
        <taxon>Eukaryota</taxon>
        <taxon>Metazoa</taxon>
        <taxon>Ecdysozoa</taxon>
        <taxon>Nematoda</taxon>
        <taxon>Chromadorea</taxon>
        <taxon>Rhabditida</taxon>
        <taxon>Tylenchina</taxon>
        <taxon>Cephalobomorpha</taxon>
        <taxon>Cephaloboidea</taxon>
        <taxon>Cephalobidae</taxon>
        <taxon>Acrobeloides</taxon>
    </lineage>
</organism>
<evidence type="ECO:0000256" key="6">
    <source>
        <dbReference type="PIRSR" id="PIRSR604254-1"/>
    </source>
</evidence>
<dbReference type="PANTHER" id="PTHR20855:SF127">
    <property type="entry name" value="PROGESTIN AND ADIPOQ RECEPTOR-LIKE PROTEIN 1"/>
    <property type="match status" value="1"/>
</dbReference>
<dbReference type="AlphaFoldDB" id="A0A914BYK8"/>
<dbReference type="WBParaSite" id="ACRNAN_Path_1302.g5105.t1">
    <property type="protein sequence ID" value="ACRNAN_Path_1302.g5105.t1"/>
    <property type="gene ID" value="ACRNAN_Path_1302.g5105"/>
</dbReference>
<proteinExistence type="inferred from homology"/>
<dbReference type="InterPro" id="IPR004254">
    <property type="entry name" value="AdipoR/HlyIII-related"/>
</dbReference>
<feature type="transmembrane region" description="Helical" evidence="8">
    <location>
        <begin position="311"/>
        <end position="330"/>
    </location>
</feature>
<evidence type="ECO:0000256" key="4">
    <source>
        <dbReference type="ARBA" id="ARBA00022989"/>
    </source>
</evidence>
<dbReference type="Pfam" id="PF03006">
    <property type="entry name" value="HlyIII"/>
    <property type="match status" value="1"/>
</dbReference>
<keyword evidence="5 8" id="KW-0472">Membrane</keyword>
<feature type="transmembrane region" description="Helical" evidence="8">
    <location>
        <begin position="342"/>
        <end position="362"/>
    </location>
</feature>
<evidence type="ECO:0000256" key="2">
    <source>
        <dbReference type="ARBA" id="ARBA00007018"/>
    </source>
</evidence>
<feature type="transmembrane region" description="Helical" evidence="8">
    <location>
        <begin position="374"/>
        <end position="393"/>
    </location>
</feature>
<keyword evidence="4 8" id="KW-1133">Transmembrane helix</keyword>
<accession>A0A914BYK8</accession>
<evidence type="ECO:0000256" key="3">
    <source>
        <dbReference type="ARBA" id="ARBA00022692"/>
    </source>
</evidence>
<comment type="similarity">
    <text evidence="2">Belongs to the ADIPOR family.</text>
</comment>
<dbReference type="Proteomes" id="UP000887540">
    <property type="component" value="Unplaced"/>
</dbReference>
<dbReference type="GO" id="GO:0038023">
    <property type="term" value="F:signaling receptor activity"/>
    <property type="evidence" value="ECO:0007669"/>
    <property type="project" value="TreeGrafter"/>
</dbReference>
<evidence type="ECO:0000256" key="5">
    <source>
        <dbReference type="ARBA" id="ARBA00023136"/>
    </source>
</evidence>
<evidence type="ECO:0000256" key="7">
    <source>
        <dbReference type="SAM" id="MobiDB-lite"/>
    </source>
</evidence>
<dbReference type="GO" id="GO:0033211">
    <property type="term" value="P:adiponectin-activated signaling pathway"/>
    <property type="evidence" value="ECO:0007669"/>
    <property type="project" value="TreeGrafter"/>
</dbReference>
<protein>
    <submittedName>
        <fullName evidence="10">Uncharacterized protein</fullName>
    </submittedName>
</protein>
<feature type="region of interest" description="Disordered" evidence="7">
    <location>
        <begin position="32"/>
        <end position="52"/>
    </location>
</feature>
<feature type="binding site" evidence="6">
    <location>
        <position position="416"/>
    </location>
    <ligand>
        <name>Zn(2+)</name>
        <dbReference type="ChEBI" id="CHEBI:29105"/>
    </ligand>
</feature>
<keyword evidence="6" id="KW-0862">Zinc</keyword>
<evidence type="ECO:0000256" key="1">
    <source>
        <dbReference type="ARBA" id="ARBA00004141"/>
    </source>
</evidence>
<feature type="transmembrane region" description="Helical" evidence="8">
    <location>
        <begin position="246"/>
        <end position="265"/>
    </location>
</feature>
<reference evidence="10" key="1">
    <citation type="submission" date="2022-11" db="UniProtKB">
        <authorList>
            <consortium name="WormBaseParasite"/>
        </authorList>
    </citation>
    <scope>IDENTIFICATION</scope>
</reference>
<evidence type="ECO:0000313" key="9">
    <source>
        <dbReference type="Proteomes" id="UP000887540"/>
    </source>
</evidence>